<sequence>MPITSKPFPVFSPPSGAVGNGVIRVLLTLPELTPKHAKIIYSVDGRDPVLYGIPYTGEIVIQEIGTVMIKAVAIYHYNEGSWQERSDLVAALYTVLYVESGVASVNGYATDCKVGFSGNVTASAPSFGEEHTVVNATQTDAVGSFDLTADTPTFLVLQTGIACRDEATKLPLMVPLMAPKNSSVVTPLTTMQLALGFFLHVNDMIAEKMVQKIMGLGPRIVPKEFDPTSHALGLRRASATGRGVVAGIAQLQNTLIFCTRLLGGLRWRQHGDDVALNPYKLENAKRLQLYDKKVVKQVVQGTLRAGGLARNMPHLPIVIMKAEETLTFLNMLTYKAAEVEDGDLPEVQSRAALRAVLAICQLAQGDISKAAYDMGVGATDNAASVEAAAAFQRKANQKVIAERLRELDKWRTANNPDSPRSVSAILDLVLREPKKRVERTNRHTLPDKKQDVWLIRLLVALIVVLVIWVTCCLSAHWESIVRLVPPLAAWLDERRAQHEAQKRETYYHRLEKSNSRIEERRKRLGPGGGLNRSELDKYEQAGETSAAMDINDWKHG</sequence>
<dbReference type="EMBL" id="LGRX02006535">
    <property type="protein sequence ID" value="KAK3276480.1"/>
    <property type="molecule type" value="Genomic_DNA"/>
</dbReference>
<keyword evidence="2" id="KW-0812">Transmembrane</keyword>
<accession>A0AAE0GEI5</accession>
<evidence type="ECO:0000313" key="4">
    <source>
        <dbReference type="Proteomes" id="UP001190700"/>
    </source>
</evidence>
<evidence type="ECO:0000256" key="1">
    <source>
        <dbReference type="SAM" id="MobiDB-lite"/>
    </source>
</evidence>
<comment type="caution">
    <text evidence="3">The sequence shown here is derived from an EMBL/GenBank/DDBJ whole genome shotgun (WGS) entry which is preliminary data.</text>
</comment>
<feature type="transmembrane region" description="Helical" evidence="2">
    <location>
        <begin position="453"/>
        <end position="473"/>
    </location>
</feature>
<proteinExistence type="predicted"/>
<evidence type="ECO:0000313" key="3">
    <source>
        <dbReference type="EMBL" id="KAK3276480.1"/>
    </source>
</evidence>
<reference evidence="3 4" key="1">
    <citation type="journal article" date="2015" name="Genome Biol. Evol.">
        <title>Comparative Genomics of a Bacterivorous Green Alga Reveals Evolutionary Causalities and Consequences of Phago-Mixotrophic Mode of Nutrition.</title>
        <authorList>
            <person name="Burns J.A."/>
            <person name="Paasch A."/>
            <person name="Narechania A."/>
            <person name="Kim E."/>
        </authorList>
    </citation>
    <scope>NUCLEOTIDE SEQUENCE [LARGE SCALE GENOMIC DNA]</scope>
    <source>
        <strain evidence="3 4">PLY_AMNH</strain>
    </source>
</reference>
<name>A0AAE0GEI5_9CHLO</name>
<evidence type="ECO:0000256" key="2">
    <source>
        <dbReference type="SAM" id="Phobius"/>
    </source>
</evidence>
<protein>
    <submittedName>
        <fullName evidence="3">Uncharacterized protein</fullName>
    </submittedName>
</protein>
<organism evidence="3 4">
    <name type="scientific">Cymbomonas tetramitiformis</name>
    <dbReference type="NCBI Taxonomy" id="36881"/>
    <lineage>
        <taxon>Eukaryota</taxon>
        <taxon>Viridiplantae</taxon>
        <taxon>Chlorophyta</taxon>
        <taxon>Pyramimonadophyceae</taxon>
        <taxon>Pyramimonadales</taxon>
        <taxon>Pyramimonadaceae</taxon>
        <taxon>Cymbomonas</taxon>
    </lineage>
</organism>
<keyword evidence="2" id="KW-1133">Transmembrane helix</keyword>
<dbReference type="Proteomes" id="UP001190700">
    <property type="component" value="Unassembled WGS sequence"/>
</dbReference>
<gene>
    <name evidence="3" type="ORF">CYMTET_15447</name>
</gene>
<keyword evidence="4" id="KW-1185">Reference proteome</keyword>
<feature type="region of interest" description="Disordered" evidence="1">
    <location>
        <begin position="517"/>
        <end position="556"/>
    </location>
</feature>
<dbReference type="AlphaFoldDB" id="A0AAE0GEI5"/>
<keyword evidence="2" id="KW-0472">Membrane</keyword>